<dbReference type="Pfam" id="PF07727">
    <property type="entry name" value="RVT_2"/>
    <property type="match status" value="1"/>
</dbReference>
<proteinExistence type="predicted"/>
<keyword evidence="3" id="KW-1185">Reference proteome</keyword>
<name>A0A371FNJ1_MUCPR</name>
<evidence type="ECO:0000313" key="3">
    <source>
        <dbReference type="Proteomes" id="UP000257109"/>
    </source>
</evidence>
<evidence type="ECO:0000313" key="2">
    <source>
        <dbReference type="EMBL" id="RDX79889.1"/>
    </source>
</evidence>
<comment type="caution">
    <text evidence="2">The sequence shown here is derived from an EMBL/GenBank/DDBJ whole genome shotgun (WGS) entry which is preliminary data.</text>
</comment>
<feature type="domain" description="Reverse transcriptase Ty1/copia-type" evidence="1">
    <location>
        <begin position="63"/>
        <end position="143"/>
    </location>
</feature>
<dbReference type="OrthoDB" id="1740642at2759"/>
<reference evidence="2" key="1">
    <citation type="submission" date="2018-05" db="EMBL/GenBank/DDBJ databases">
        <title>Draft genome of Mucuna pruriens seed.</title>
        <authorList>
            <person name="Nnadi N.E."/>
            <person name="Vos R."/>
            <person name="Hasami M.H."/>
            <person name="Devisetty U.K."/>
            <person name="Aguiy J.C."/>
        </authorList>
    </citation>
    <scope>NUCLEOTIDE SEQUENCE [LARGE SCALE GENOMIC DNA]</scope>
    <source>
        <strain evidence="2">JCA_2017</strain>
    </source>
</reference>
<evidence type="ECO:0000259" key="1">
    <source>
        <dbReference type="Pfam" id="PF07727"/>
    </source>
</evidence>
<protein>
    <submittedName>
        <fullName evidence="2">Mitochondrial protein</fullName>
    </submittedName>
</protein>
<organism evidence="2 3">
    <name type="scientific">Mucuna pruriens</name>
    <name type="common">Velvet bean</name>
    <name type="synonym">Dolichos pruriens</name>
    <dbReference type="NCBI Taxonomy" id="157652"/>
    <lineage>
        <taxon>Eukaryota</taxon>
        <taxon>Viridiplantae</taxon>
        <taxon>Streptophyta</taxon>
        <taxon>Embryophyta</taxon>
        <taxon>Tracheophyta</taxon>
        <taxon>Spermatophyta</taxon>
        <taxon>Magnoliopsida</taxon>
        <taxon>eudicotyledons</taxon>
        <taxon>Gunneridae</taxon>
        <taxon>Pentapetalae</taxon>
        <taxon>rosids</taxon>
        <taxon>fabids</taxon>
        <taxon>Fabales</taxon>
        <taxon>Fabaceae</taxon>
        <taxon>Papilionoideae</taxon>
        <taxon>50 kb inversion clade</taxon>
        <taxon>NPAAA clade</taxon>
        <taxon>indigoferoid/millettioid clade</taxon>
        <taxon>Phaseoleae</taxon>
        <taxon>Mucuna</taxon>
    </lineage>
</organism>
<sequence length="177" mass="20885">MKTYHPEQQFIGNVQDKLVSLLEEKSIIGTKWVFRNKLDENGNIVRNKVRDYSITQKLWLSLLLCKLYMDDIIFGASNDSLCREFFELMQKEFKMSMVRELNFFFILQIKQIDDDIVIHQTKYAKELLKKFKLDDCKSMSTLMHPTFVLSLNESNKKVDQTTYGGMNESLLYPTTSR</sequence>
<gene>
    <name evidence="2" type="ORF">CR513_39634</name>
</gene>
<accession>A0A371FNJ1</accession>
<dbReference type="InterPro" id="IPR013103">
    <property type="entry name" value="RVT_2"/>
</dbReference>
<dbReference type="AlphaFoldDB" id="A0A371FNJ1"/>
<feature type="non-terminal residue" evidence="2">
    <location>
        <position position="1"/>
    </location>
</feature>
<dbReference type="EMBL" id="QJKJ01008403">
    <property type="protein sequence ID" value="RDX79889.1"/>
    <property type="molecule type" value="Genomic_DNA"/>
</dbReference>
<dbReference type="Proteomes" id="UP000257109">
    <property type="component" value="Unassembled WGS sequence"/>
</dbReference>